<reference evidence="1" key="1">
    <citation type="submission" date="2021-06" db="EMBL/GenBank/DDBJ databases">
        <authorList>
            <person name="Kallberg Y."/>
            <person name="Tangrot J."/>
            <person name="Rosling A."/>
        </authorList>
    </citation>
    <scope>NUCLEOTIDE SEQUENCE</scope>
    <source>
        <strain evidence="1">MA461A</strain>
    </source>
</reference>
<sequence>KNARHLMIIGKSSSIVNILTYKLKQWNKELLENLDLEPVIIYGSQFPNDLNGDYQYSVLNRIMMCVEAGRPLILTDLDSIYGSLYDLWNQNYITVGKEGNQTFYTRVALGAYSNPMVSVHKNFRCILVLDETKVDYSDPPLLNRFEKQKMTINDIIDDSMERLFNKLAEWSKQISTLLNIKDETASKFNESDIFIGFDEEETLQSLIIHNSNNPELGDELKLLHRCKEMLIGIALPDGIVRSKKSMLANEEIDYWYNLYFQQNHESLAGYIKSLLRNSKKAQGFNAIVYTFSNVNTDI</sequence>
<feature type="non-terminal residue" evidence="1">
    <location>
        <position position="298"/>
    </location>
</feature>
<name>A0ACA9S751_9GLOM</name>
<feature type="non-terminal residue" evidence="1">
    <location>
        <position position="1"/>
    </location>
</feature>
<organism evidence="1 2">
    <name type="scientific">Racocetra persica</name>
    <dbReference type="NCBI Taxonomy" id="160502"/>
    <lineage>
        <taxon>Eukaryota</taxon>
        <taxon>Fungi</taxon>
        <taxon>Fungi incertae sedis</taxon>
        <taxon>Mucoromycota</taxon>
        <taxon>Glomeromycotina</taxon>
        <taxon>Glomeromycetes</taxon>
        <taxon>Diversisporales</taxon>
        <taxon>Gigasporaceae</taxon>
        <taxon>Racocetra</taxon>
    </lineage>
</organism>
<comment type="caution">
    <text evidence="1">The sequence shown here is derived from an EMBL/GenBank/DDBJ whole genome shotgun (WGS) entry which is preliminary data.</text>
</comment>
<evidence type="ECO:0000313" key="2">
    <source>
        <dbReference type="Proteomes" id="UP000789920"/>
    </source>
</evidence>
<accession>A0ACA9S751</accession>
<dbReference type="Proteomes" id="UP000789920">
    <property type="component" value="Unassembled WGS sequence"/>
</dbReference>
<gene>
    <name evidence="1" type="ORF">RPERSI_LOCUS27577</name>
</gene>
<evidence type="ECO:0000313" key="1">
    <source>
        <dbReference type="EMBL" id="CAG8829732.1"/>
    </source>
</evidence>
<protein>
    <submittedName>
        <fullName evidence="1">17116_t:CDS:1</fullName>
    </submittedName>
</protein>
<keyword evidence="2" id="KW-1185">Reference proteome</keyword>
<proteinExistence type="predicted"/>
<dbReference type="EMBL" id="CAJVQC010097802">
    <property type="protein sequence ID" value="CAG8829732.1"/>
    <property type="molecule type" value="Genomic_DNA"/>
</dbReference>